<sequence>MFATDQPPPPVVAAGAAQPPAKIMIPSNQIRGPRQDEWDRVLPSMDLFPRLSVTLKCVVGDKGMVTTCEVLDESPVGAGVGAAALKVSRRFRVPATLNGQSTKGGEVIIPVRMERRF</sequence>
<reference evidence="2" key="1">
    <citation type="journal article" date="2019" name="Int. J. Syst. Evol. Microbiol.">
        <title>The Global Catalogue of Microorganisms (GCM) 10K type strain sequencing project: providing services to taxonomists for standard genome sequencing and annotation.</title>
        <authorList>
            <consortium name="The Broad Institute Genomics Platform"/>
            <consortium name="The Broad Institute Genome Sequencing Center for Infectious Disease"/>
            <person name="Wu L."/>
            <person name="Ma J."/>
        </authorList>
    </citation>
    <scope>NUCLEOTIDE SEQUENCE [LARGE SCALE GENOMIC DNA]</scope>
    <source>
        <strain evidence="2">CCUG 55074</strain>
    </source>
</reference>
<proteinExistence type="predicted"/>
<name>A0ABW3SZI9_9CAUL</name>
<dbReference type="EMBL" id="JBHTLQ010000011">
    <property type="protein sequence ID" value="MFD1190329.1"/>
    <property type="molecule type" value="Genomic_DNA"/>
</dbReference>
<organism evidence="1 2">
    <name type="scientific">Phenylobacterium conjunctum</name>
    <dbReference type="NCBI Taxonomy" id="1298959"/>
    <lineage>
        <taxon>Bacteria</taxon>
        <taxon>Pseudomonadati</taxon>
        <taxon>Pseudomonadota</taxon>
        <taxon>Alphaproteobacteria</taxon>
        <taxon>Caulobacterales</taxon>
        <taxon>Caulobacteraceae</taxon>
        <taxon>Phenylobacterium</taxon>
    </lineage>
</organism>
<gene>
    <name evidence="1" type="ORF">ACFQ27_07030</name>
</gene>
<accession>A0ABW3SZI9</accession>
<keyword evidence="2" id="KW-1185">Reference proteome</keyword>
<dbReference type="SUPFAM" id="SSF74653">
    <property type="entry name" value="TolA/TonB C-terminal domain"/>
    <property type="match status" value="1"/>
</dbReference>
<evidence type="ECO:0008006" key="3">
    <source>
        <dbReference type="Google" id="ProtNLM"/>
    </source>
</evidence>
<evidence type="ECO:0000313" key="1">
    <source>
        <dbReference type="EMBL" id="MFD1190329.1"/>
    </source>
</evidence>
<comment type="caution">
    <text evidence="1">The sequence shown here is derived from an EMBL/GenBank/DDBJ whole genome shotgun (WGS) entry which is preliminary data.</text>
</comment>
<protein>
    <recommendedName>
        <fullName evidence="3">TonB C-terminal domain-containing protein</fullName>
    </recommendedName>
</protein>
<dbReference type="Proteomes" id="UP001597216">
    <property type="component" value="Unassembled WGS sequence"/>
</dbReference>
<evidence type="ECO:0000313" key="2">
    <source>
        <dbReference type="Proteomes" id="UP001597216"/>
    </source>
</evidence>
<dbReference type="RefSeq" id="WP_377353099.1">
    <property type="nucleotide sequence ID" value="NZ_JBHTLQ010000011.1"/>
</dbReference>